<feature type="compositionally biased region" description="Basic and acidic residues" evidence="3">
    <location>
        <begin position="239"/>
        <end position="273"/>
    </location>
</feature>
<dbReference type="EMBL" id="KZ805313">
    <property type="protein sequence ID" value="PVI05573.1"/>
    <property type="molecule type" value="Genomic_DNA"/>
</dbReference>
<dbReference type="Pfam" id="PF09745">
    <property type="entry name" value="NSRP1_N"/>
    <property type="match status" value="1"/>
</dbReference>
<feature type="region of interest" description="Disordered" evidence="3">
    <location>
        <begin position="208"/>
        <end position="273"/>
    </location>
</feature>
<sequence>MSFKFGLNLKNKAANLNAKPSKPALGKKKPLLDEDDADDNQNGSGKSKANLAGGDEEIGEFTFEDSLRTNTETEKRAPKSKAKPAGPPTRKPLVRADDPTILENSASAKESERRAKEAMEVDASIYDYDNAYDAIHARTVLKKAADQEAAQQRKPKYMENLLQSAEIRKRDQLRARDKVLQSEREAEGDEFADKDKFVTGAYKLQQEEARKAEAEEKLRQEAEEENRRKFGMQGFHKQMLLEEEKRHKEAMEAATEAAKRGIKLDEGPKEKTDVELARELQAKGKDVLLNDDGQVADKRQLLSAGLNIVAKPKKEVAPIAATKATSSVPGHQNRNAARNDIRARHTQMVAEQIEKAAKRKAEEEAEEQSKLQRASKSQKTEGEISSAKERYLQRKREAAAAKAAA</sequence>
<evidence type="ECO:0000256" key="1">
    <source>
        <dbReference type="ARBA" id="ARBA00010126"/>
    </source>
</evidence>
<dbReference type="InterPro" id="IPR018612">
    <property type="entry name" value="NSRP1_N"/>
</dbReference>
<gene>
    <name evidence="5" type="ORF">DM02DRAFT_497587</name>
</gene>
<proteinExistence type="inferred from homology"/>
<feature type="compositionally biased region" description="Low complexity" evidence="3">
    <location>
        <begin position="7"/>
        <end position="19"/>
    </location>
</feature>
<dbReference type="PANTHER" id="PTHR47845">
    <property type="entry name" value="NUCLEAR SPECKLE SPLICING REGULATORY PROTEIN 1 HOMOLOG"/>
    <property type="match status" value="1"/>
</dbReference>
<dbReference type="GO" id="GO:0000381">
    <property type="term" value="P:regulation of alternative mRNA splicing, via spliceosome"/>
    <property type="evidence" value="ECO:0007669"/>
    <property type="project" value="InterPro"/>
</dbReference>
<feature type="compositionally biased region" description="Basic and acidic residues" evidence="3">
    <location>
        <begin position="378"/>
        <end position="399"/>
    </location>
</feature>
<dbReference type="STRING" id="97972.A0A2V1E4S1"/>
<feature type="compositionally biased region" description="Basic and acidic residues" evidence="3">
    <location>
        <begin position="352"/>
        <end position="370"/>
    </location>
</feature>
<dbReference type="AlphaFoldDB" id="A0A2V1E4S1"/>
<evidence type="ECO:0000256" key="3">
    <source>
        <dbReference type="SAM" id="MobiDB-lite"/>
    </source>
</evidence>
<accession>A0A2V1E4S1</accession>
<feature type="domain" description="Nuclear speckle splicing regulatory protein 1 N-terminal" evidence="4">
    <location>
        <begin position="112"/>
        <end position="229"/>
    </location>
</feature>
<name>A0A2V1E4S1_9PLEO</name>
<feature type="compositionally biased region" description="Acidic residues" evidence="3">
    <location>
        <begin position="54"/>
        <end position="63"/>
    </location>
</feature>
<feature type="compositionally biased region" description="Polar residues" evidence="3">
    <location>
        <begin position="323"/>
        <end position="332"/>
    </location>
</feature>
<evidence type="ECO:0000313" key="5">
    <source>
        <dbReference type="EMBL" id="PVI05573.1"/>
    </source>
</evidence>
<keyword evidence="2" id="KW-0175">Coiled coil</keyword>
<evidence type="ECO:0000256" key="2">
    <source>
        <dbReference type="ARBA" id="ARBA00023054"/>
    </source>
</evidence>
<evidence type="ECO:0000313" key="6">
    <source>
        <dbReference type="Proteomes" id="UP000244855"/>
    </source>
</evidence>
<protein>
    <recommendedName>
        <fullName evidence="4">Nuclear speckle splicing regulatory protein 1 N-terminal domain-containing protein</fullName>
    </recommendedName>
</protein>
<organism evidence="5 6">
    <name type="scientific">Periconia macrospinosa</name>
    <dbReference type="NCBI Taxonomy" id="97972"/>
    <lineage>
        <taxon>Eukaryota</taxon>
        <taxon>Fungi</taxon>
        <taxon>Dikarya</taxon>
        <taxon>Ascomycota</taxon>
        <taxon>Pezizomycotina</taxon>
        <taxon>Dothideomycetes</taxon>
        <taxon>Pleosporomycetidae</taxon>
        <taxon>Pleosporales</taxon>
        <taxon>Massarineae</taxon>
        <taxon>Periconiaceae</taxon>
        <taxon>Periconia</taxon>
    </lineage>
</organism>
<feature type="non-terminal residue" evidence="5">
    <location>
        <position position="405"/>
    </location>
</feature>
<keyword evidence="6" id="KW-1185">Reference proteome</keyword>
<dbReference type="PANTHER" id="PTHR47845:SF1">
    <property type="entry name" value="NUCLEAR SPECKLE SPLICING REGULATORY PROTEIN 1 HOMOLOG"/>
    <property type="match status" value="1"/>
</dbReference>
<evidence type="ECO:0000259" key="4">
    <source>
        <dbReference type="Pfam" id="PF09745"/>
    </source>
</evidence>
<reference evidence="5 6" key="1">
    <citation type="journal article" date="2018" name="Sci. Rep.">
        <title>Comparative genomics provides insights into the lifestyle and reveals functional heterogeneity of dark septate endophytic fungi.</title>
        <authorList>
            <person name="Knapp D.G."/>
            <person name="Nemeth J.B."/>
            <person name="Barry K."/>
            <person name="Hainaut M."/>
            <person name="Henrissat B."/>
            <person name="Johnson J."/>
            <person name="Kuo A."/>
            <person name="Lim J.H.P."/>
            <person name="Lipzen A."/>
            <person name="Nolan M."/>
            <person name="Ohm R.A."/>
            <person name="Tamas L."/>
            <person name="Grigoriev I.V."/>
            <person name="Spatafora J.W."/>
            <person name="Nagy L.G."/>
            <person name="Kovacs G.M."/>
        </authorList>
    </citation>
    <scope>NUCLEOTIDE SEQUENCE [LARGE SCALE GENOMIC DNA]</scope>
    <source>
        <strain evidence="5 6">DSE2036</strain>
    </source>
</reference>
<feature type="compositionally biased region" description="Basic and acidic residues" evidence="3">
    <location>
        <begin position="208"/>
        <end position="228"/>
    </location>
</feature>
<comment type="similarity">
    <text evidence="1">Belongs to the NSRP1 family.</text>
</comment>
<feature type="compositionally biased region" description="Basic and acidic residues" evidence="3">
    <location>
        <begin position="65"/>
        <end position="77"/>
    </location>
</feature>
<feature type="region of interest" description="Disordered" evidence="3">
    <location>
        <begin position="1"/>
        <end position="117"/>
    </location>
</feature>
<dbReference type="OrthoDB" id="446635at2759"/>
<dbReference type="InterPro" id="IPR053246">
    <property type="entry name" value="NS_splicing_regulatory_protein"/>
</dbReference>
<feature type="region of interest" description="Disordered" evidence="3">
    <location>
        <begin position="321"/>
        <end position="405"/>
    </location>
</feature>
<dbReference type="Proteomes" id="UP000244855">
    <property type="component" value="Unassembled WGS sequence"/>
</dbReference>